<proteinExistence type="inferred from homology"/>
<evidence type="ECO:0000313" key="5">
    <source>
        <dbReference type="Proteomes" id="UP000322139"/>
    </source>
</evidence>
<keyword evidence="2" id="KW-0378">Hydrolase</keyword>
<comment type="similarity">
    <text evidence="1">Belongs to the isochorismatase family.</text>
</comment>
<evidence type="ECO:0000256" key="1">
    <source>
        <dbReference type="ARBA" id="ARBA00006336"/>
    </source>
</evidence>
<dbReference type="RefSeq" id="WP_148975062.1">
    <property type="nucleotide sequence ID" value="NZ_VTER01000006.1"/>
</dbReference>
<dbReference type="GO" id="GO:0016787">
    <property type="term" value="F:hydrolase activity"/>
    <property type="evidence" value="ECO:0007669"/>
    <property type="project" value="UniProtKB-KW"/>
</dbReference>
<dbReference type="AlphaFoldDB" id="A0A5D4R8G0"/>
<dbReference type="PANTHER" id="PTHR43540">
    <property type="entry name" value="PEROXYUREIDOACRYLATE/UREIDOACRYLATE AMIDOHYDROLASE-RELATED"/>
    <property type="match status" value="1"/>
</dbReference>
<sequence>MEALLVIDVQNGIVRTGDFSDELQKMEKVIMDFKDRGRPVIFLKHMDGVEESPLYEKGEGAEIIAEFADYPDYVIDKRTPSAFFGTDLAELLQKMDVEKLVITGFNTEFCCLFTSISAFDRGYKVTFIEHATGTVNKDETYEMPGLDIKDFIGTVLHWSDVIEVLDFEEYEEIYLKVTES</sequence>
<dbReference type="InterPro" id="IPR050272">
    <property type="entry name" value="Isochorismatase-like_hydrls"/>
</dbReference>
<dbReference type="SUPFAM" id="SSF52499">
    <property type="entry name" value="Isochorismatase-like hydrolases"/>
    <property type="match status" value="1"/>
</dbReference>
<comment type="caution">
    <text evidence="4">The sequence shown here is derived from an EMBL/GenBank/DDBJ whole genome shotgun (WGS) entry which is preliminary data.</text>
</comment>
<dbReference type="Pfam" id="PF00857">
    <property type="entry name" value="Isochorismatase"/>
    <property type="match status" value="1"/>
</dbReference>
<name>A0A5D4R8G0_9BACI</name>
<dbReference type="InterPro" id="IPR036380">
    <property type="entry name" value="Isochorismatase-like_sf"/>
</dbReference>
<gene>
    <name evidence="4" type="ORF">FZD51_12395</name>
</gene>
<evidence type="ECO:0000256" key="2">
    <source>
        <dbReference type="ARBA" id="ARBA00022801"/>
    </source>
</evidence>
<evidence type="ECO:0000313" key="4">
    <source>
        <dbReference type="EMBL" id="TYS47733.1"/>
    </source>
</evidence>
<dbReference type="Proteomes" id="UP000322139">
    <property type="component" value="Unassembled WGS sequence"/>
</dbReference>
<dbReference type="InterPro" id="IPR000868">
    <property type="entry name" value="Isochorismatase-like_dom"/>
</dbReference>
<protein>
    <submittedName>
        <fullName evidence="4">Isochorismatase family protein</fullName>
    </submittedName>
</protein>
<accession>A0A5D4R8G0</accession>
<reference evidence="4 5" key="1">
    <citation type="submission" date="2019-08" db="EMBL/GenBank/DDBJ databases">
        <title>Bacillus genomes from the desert of Cuatro Cienegas, Coahuila.</title>
        <authorList>
            <person name="Olmedo-Alvarez G."/>
        </authorList>
    </citation>
    <scope>NUCLEOTIDE SEQUENCE [LARGE SCALE GENOMIC DNA]</scope>
    <source>
        <strain evidence="4 5">CH446_14T</strain>
    </source>
</reference>
<organism evidence="4 5">
    <name type="scientific">Bacillus infantis</name>
    <dbReference type="NCBI Taxonomy" id="324767"/>
    <lineage>
        <taxon>Bacteria</taxon>
        <taxon>Bacillati</taxon>
        <taxon>Bacillota</taxon>
        <taxon>Bacilli</taxon>
        <taxon>Bacillales</taxon>
        <taxon>Bacillaceae</taxon>
        <taxon>Bacillus</taxon>
    </lineage>
</organism>
<dbReference type="PANTHER" id="PTHR43540:SF6">
    <property type="entry name" value="ISOCHORISMATASE-LIKE DOMAIN-CONTAINING PROTEIN"/>
    <property type="match status" value="1"/>
</dbReference>
<evidence type="ECO:0000259" key="3">
    <source>
        <dbReference type="Pfam" id="PF00857"/>
    </source>
</evidence>
<dbReference type="EMBL" id="VTER01000006">
    <property type="protein sequence ID" value="TYS47733.1"/>
    <property type="molecule type" value="Genomic_DNA"/>
</dbReference>
<feature type="domain" description="Isochorismatase-like" evidence="3">
    <location>
        <begin position="3"/>
        <end position="142"/>
    </location>
</feature>
<dbReference type="Gene3D" id="3.40.50.850">
    <property type="entry name" value="Isochorismatase-like"/>
    <property type="match status" value="1"/>
</dbReference>